<dbReference type="EMBL" id="FNFD01000027">
    <property type="protein sequence ID" value="SDL67498.1"/>
    <property type="molecule type" value="Genomic_DNA"/>
</dbReference>
<gene>
    <name evidence="4" type="ORF">SAMN05216186_12712</name>
</gene>
<dbReference type="Pfam" id="PF00497">
    <property type="entry name" value="SBP_bac_3"/>
    <property type="match status" value="1"/>
</dbReference>
<name>A0A1G9LZS5_9PSED</name>
<evidence type="ECO:0000259" key="3">
    <source>
        <dbReference type="SMART" id="SM00062"/>
    </source>
</evidence>
<dbReference type="AlphaFoldDB" id="A0A1G9LZS5"/>
<organism evidence="4 5">
    <name type="scientific">Pseudomonas indica</name>
    <dbReference type="NCBI Taxonomy" id="137658"/>
    <lineage>
        <taxon>Bacteria</taxon>
        <taxon>Pseudomonadati</taxon>
        <taxon>Pseudomonadota</taxon>
        <taxon>Gammaproteobacteria</taxon>
        <taxon>Pseudomonadales</taxon>
        <taxon>Pseudomonadaceae</taxon>
        <taxon>Pseudomonas</taxon>
    </lineage>
</organism>
<dbReference type="PANTHER" id="PTHR35936:SF25">
    <property type="entry name" value="ABC TRANSPORTER SUBSTRATE-BINDING PROTEIN"/>
    <property type="match status" value="1"/>
</dbReference>
<keyword evidence="5" id="KW-1185">Reference proteome</keyword>
<proteinExistence type="inferred from homology"/>
<dbReference type="Proteomes" id="UP000198706">
    <property type="component" value="Unassembled WGS sequence"/>
</dbReference>
<keyword evidence="2" id="KW-0732">Signal</keyword>
<dbReference type="InterPro" id="IPR001638">
    <property type="entry name" value="Solute-binding_3/MltF_N"/>
</dbReference>
<evidence type="ECO:0000313" key="5">
    <source>
        <dbReference type="Proteomes" id="UP000198706"/>
    </source>
</evidence>
<dbReference type="SMART" id="SM00062">
    <property type="entry name" value="PBPb"/>
    <property type="match status" value="1"/>
</dbReference>
<dbReference type="PANTHER" id="PTHR35936">
    <property type="entry name" value="MEMBRANE-BOUND LYTIC MUREIN TRANSGLYCOSYLASE F"/>
    <property type="match status" value="1"/>
</dbReference>
<evidence type="ECO:0000256" key="2">
    <source>
        <dbReference type="ARBA" id="ARBA00022729"/>
    </source>
</evidence>
<dbReference type="RefSeq" id="WP_084336108.1">
    <property type="nucleotide sequence ID" value="NZ_CBKZNZ010000047.1"/>
</dbReference>
<reference evidence="4 5" key="1">
    <citation type="submission" date="2016-10" db="EMBL/GenBank/DDBJ databases">
        <authorList>
            <person name="de Groot N.N."/>
        </authorList>
    </citation>
    <scope>NUCLEOTIDE SEQUENCE [LARGE SCALE GENOMIC DNA]</scope>
    <source>
        <strain evidence="4 5">JCM 21544</strain>
    </source>
</reference>
<protein>
    <submittedName>
        <fullName evidence="4">Polar amino acid transport system substrate-binding protein</fullName>
    </submittedName>
</protein>
<sequence>MFSSRTGALLLLLLLPAGAWADKLRLVGDIWPPYTDQSLPHGGLAVELVSTALARAGYASEYMEMPWARALHGIGNGSYDVLVCAWHSREREAIGAFSTPYLTNRILFLQRKDNPVRYRRLDDLLALDIAVVRGYAYERHFDNHSLLRKVPVLGFDNALHMLYAGRVALALDDERVARFRLSRESPRLREALEFLPRPLSENPLHILVSRHRTDHARIVAAFDRALAGMRADGTYAKLLRAWERDGDSSLRTTARP</sequence>
<feature type="domain" description="Solute-binding protein family 3/N-terminal" evidence="3">
    <location>
        <begin position="34"/>
        <end position="246"/>
    </location>
</feature>
<accession>A0A1G9LZS5</accession>
<dbReference type="SUPFAM" id="SSF53850">
    <property type="entry name" value="Periplasmic binding protein-like II"/>
    <property type="match status" value="1"/>
</dbReference>
<evidence type="ECO:0000256" key="1">
    <source>
        <dbReference type="ARBA" id="ARBA00010333"/>
    </source>
</evidence>
<dbReference type="STRING" id="137658.SAMN05216186_12712"/>
<dbReference type="Gene3D" id="3.40.190.10">
    <property type="entry name" value="Periplasmic binding protein-like II"/>
    <property type="match status" value="2"/>
</dbReference>
<comment type="similarity">
    <text evidence="1">Belongs to the bacterial solute-binding protein 3 family.</text>
</comment>
<evidence type="ECO:0000313" key="4">
    <source>
        <dbReference type="EMBL" id="SDL67498.1"/>
    </source>
</evidence>